<feature type="DNA-binding region" description="H-T-H motif" evidence="4">
    <location>
        <begin position="28"/>
        <end position="47"/>
    </location>
</feature>
<dbReference type="InterPro" id="IPR009057">
    <property type="entry name" value="Homeodomain-like_sf"/>
</dbReference>
<evidence type="ECO:0000259" key="5">
    <source>
        <dbReference type="PROSITE" id="PS50977"/>
    </source>
</evidence>
<comment type="caution">
    <text evidence="6">The sequence shown here is derived from an EMBL/GenBank/DDBJ whole genome shotgun (WGS) entry which is preliminary data.</text>
</comment>
<dbReference type="PANTHER" id="PTHR30055:SF234">
    <property type="entry name" value="HTH-TYPE TRANSCRIPTIONAL REGULATOR BETI"/>
    <property type="match status" value="1"/>
</dbReference>
<evidence type="ECO:0000313" key="6">
    <source>
        <dbReference type="EMBL" id="MDT0417704.1"/>
    </source>
</evidence>
<dbReference type="EMBL" id="JAVRER010000031">
    <property type="protein sequence ID" value="MDT0417704.1"/>
    <property type="molecule type" value="Genomic_DNA"/>
</dbReference>
<accession>A0ABD5E8H1</accession>
<dbReference type="GO" id="GO:0003677">
    <property type="term" value="F:DNA binding"/>
    <property type="evidence" value="ECO:0007669"/>
    <property type="project" value="UniProtKB-UniRule"/>
</dbReference>
<evidence type="ECO:0000256" key="2">
    <source>
        <dbReference type="ARBA" id="ARBA00023125"/>
    </source>
</evidence>
<evidence type="ECO:0000313" key="7">
    <source>
        <dbReference type="Proteomes" id="UP001183607"/>
    </source>
</evidence>
<organism evidence="6 7">
    <name type="scientific">Streptomyces evansiae</name>
    <dbReference type="NCBI Taxonomy" id="3075535"/>
    <lineage>
        <taxon>Bacteria</taxon>
        <taxon>Bacillati</taxon>
        <taxon>Actinomycetota</taxon>
        <taxon>Actinomycetes</taxon>
        <taxon>Kitasatosporales</taxon>
        <taxon>Streptomycetaceae</taxon>
        <taxon>Streptomyces</taxon>
    </lineage>
</organism>
<dbReference type="AlphaFoldDB" id="A0ABD5E8H1"/>
<dbReference type="SUPFAM" id="SSF48498">
    <property type="entry name" value="Tetracyclin repressor-like, C-terminal domain"/>
    <property type="match status" value="1"/>
</dbReference>
<evidence type="ECO:0000256" key="4">
    <source>
        <dbReference type="PROSITE-ProRule" id="PRU00335"/>
    </source>
</evidence>
<sequence length="214" mass="23179">MRKDARLNREKLLEAARALFAERGLDVPLSEVARRAGVSIGTLYNRFPDRTALSLAVYAEHTEAVVRSAERALEMPDAWAGFTYFLERLCLLQAADKGFNEYCASGLAELVPGEELRRGYTLMGELVAAAQRAGALRADFVTEDLAFVTWSVARTIEATAGVAPEAWRRHLALMCDGLRRSAATPLPAPPLRPEQAASIVHCAADRGEAPGAVG</sequence>
<evidence type="ECO:0000256" key="1">
    <source>
        <dbReference type="ARBA" id="ARBA00023015"/>
    </source>
</evidence>
<dbReference type="InterPro" id="IPR001647">
    <property type="entry name" value="HTH_TetR"/>
</dbReference>
<dbReference type="PROSITE" id="PS50977">
    <property type="entry name" value="HTH_TETR_2"/>
    <property type="match status" value="1"/>
</dbReference>
<dbReference type="PANTHER" id="PTHR30055">
    <property type="entry name" value="HTH-TYPE TRANSCRIPTIONAL REGULATOR RUTR"/>
    <property type="match status" value="1"/>
</dbReference>
<dbReference type="SUPFAM" id="SSF46689">
    <property type="entry name" value="Homeodomain-like"/>
    <property type="match status" value="1"/>
</dbReference>
<keyword evidence="1" id="KW-0805">Transcription regulation</keyword>
<dbReference type="RefSeq" id="WP_007829641.1">
    <property type="nucleotide sequence ID" value="NZ_JAVRER010000031.1"/>
</dbReference>
<dbReference type="Pfam" id="PF00440">
    <property type="entry name" value="TetR_N"/>
    <property type="match status" value="1"/>
</dbReference>
<gene>
    <name evidence="6" type="ORF">RM574_19670</name>
</gene>
<dbReference type="GO" id="GO:0006355">
    <property type="term" value="P:regulation of DNA-templated transcription"/>
    <property type="evidence" value="ECO:0007669"/>
    <property type="project" value="UniProtKB-ARBA"/>
</dbReference>
<dbReference type="InterPro" id="IPR050109">
    <property type="entry name" value="HTH-type_TetR-like_transc_reg"/>
</dbReference>
<reference evidence="7" key="1">
    <citation type="submission" date="2023-07" db="EMBL/GenBank/DDBJ databases">
        <title>30 novel species of actinomycetes from the DSMZ collection.</title>
        <authorList>
            <person name="Nouioui I."/>
        </authorList>
    </citation>
    <scope>NUCLEOTIDE SEQUENCE [LARGE SCALE GENOMIC DNA]</scope>
    <source>
        <strain evidence="7">DSM 41982</strain>
    </source>
</reference>
<dbReference type="InterPro" id="IPR049445">
    <property type="entry name" value="TetR_SbtR-like_C"/>
</dbReference>
<evidence type="ECO:0000256" key="3">
    <source>
        <dbReference type="ARBA" id="ARBA00023163"/>
    </source>
</evidence>
<dbReference type="Gene3D" id="1.10.357.10">
    <property type="entry name" value="Tetracycline Repressor, domain 2"/>
    <property type="match status" value="1"/>
</dbReference>
<name>A0ABD5E8H1_9ACTN</name>
<keyword evidence="2 4" id="KW-0238">DNA-binding</keyword>
<feature type="domain" description="HTH tetR-type" evidence="5">
    <location>
        <begin position="6"/>
        <end position="65"/>
    </location>
</feature>
<dbReference type="Proteomes" id="UP001183607">
    <property type="component" value="Unassembled WGS sequence"/>
</dbReference>
<proteinExistence type="predicted"/>
<dbReference type="Pfam" id="PF21597">
    <property type="entry name" value="TetR_C_43"/>
    <property type="match status" value="1"/>
</dbReference>
<protein>
    <submittedName>
        <fullName evidence="6">Helix-turn-helix domain-containing protein</fullName>
    </submittedName>
</protein>
<dbReference type="PRINTS" id="PR00455">
    <property type="entry name" value="HTHTETR"/>
</dbReference>
<dbReference type="InterPro" id="IPR036271">
    <property type="entry name" value="Tet_transcr_reg_TetR-rel_C_sf"/>
</dbReference>
<keyword evidence="3" id="KW-0804">Transcription</keyword>